<comment type="caution">
    <text evidence="6">The sequence shown here is derived from an EMBL/GenBank/DDBJ whole genome shotgun (WGS) entry which is preliminary data.</text>
</comment>
<accession>A0A2P4YIG3</accession>
<dbReference type="EMBL" id="NCKW01002527">
    <property type="protein sequence ID" value="POM77529.1"/>
    <property type="molecule type" value="Genomic_DNA"/>
</dbReference>
<dbReference type="PROSITE" id="PS51257">
    <property type="entry name" value="PROKAR_LIPOPROTEIN"/>
    <property type="match status" value="1"/>
</dbReference>
<proteinExistence type="inferred from homology"/>
<sequence length="118" mass="13444">MRLLHVFVVIGATFLASCGVYSTTTDANQFEVFKVTSPIGSNQRLLRAHQTTVDSEERSLLKPKHEAILAKLAEKLQIDLTSIRAQYHPKYPEYQAKLHELIDMRKAKASRKKFLGIF</sequence>
<comment type="function">
    <text evidence="5">Effector that suppresses plant defense responses during pathogen infection.</text>
</comment>
<keyword evidence="3 5" id="KW-0964">Secreted</keyword>
<organism evidence="6 7">
    <name type="scientific">Phytophthora palmivora</name>
    <dbReference type="NCBI Taxonomy" id="4796"/>
    <lineage>
        <taxon>Eukaryota</taxon>
        <taxon>Sar</taxon>
        <taxon>Stramenopiles</taxon>
        <taxon>Oomycota</taxon>
        <taxon>Peronosporomycetes</taxon>
        <taxon>Peronosporales</taxon>
        <taxon>Peronosporaceae</taxon>
        <taxon>Phytophthora</taxon>
    </lineage>
</organism>
<evidence type="ECO:0000313" key="7">
    <source>
        <dbReference type="Proteomes" id="UP000237271"/>
    </source>
</evidence>
<comment type="domain">
    <text evidence="5">The RxLR-dEER motif acts to carry the protein into the host cell cytoplasm through binding to cell surface phosphatidylinositol-3-phosphate.</text>
</comment>
<comment type="similarity">
    <text evidence="2 5">Belongs to the RxLR effector family.</text>
</comment>
<reference evidence="6 7" key="1">
    <citation type="journal article" date="2017" name="Genome Biol. Evol.">
        <title>Phytophthora megakarya and P. palmivora, closely related causal agents of cacao black pod rot, underwent increases in genome sizes and gene numbers by different mechanisms.</title>
        <authorList>
            <person name="Ali S.S."/>
            <person name="Shao J."/>
            <person name="Lary D.J."/>
            <person name="Kronmiller B."/>
            <person name="Shen D."/>
            <person name="Strem M.D."/>
            <person name="Amoako-Attah I."/>
            <person name="Akrofi A.Y."/>
            <person name="Begoude B.A."/>
            <person name="Ten Hoopen G.M."/>
            <person name="Coulibaly K."/>
            <person name="Kebe B.I."/>
            <person name="Melnick R.L."/>
            <person name="Guiltinan M.J."/>
            <person name="Tyler B.M."/>
            <person name="Meinhardt L.W."/>
            <person name="Bailey B.A."/>
        </authorList>
    </citation>
    <scope>NUCLEOTIDE SEQUENCE [LARGE SCALE GENOMIC DNA]</scope>
    <source>
        <strain evidence="7">sbr112.9</strain>
    </source>
</reference>
<feature type="chain" id="PRO_5045006567" description="RxLR effector protein" evidence="5">
    <location>
        <begin position="20"/>
        <end position="118"/>
    </location>
</feature>
<keyword evidence="4 5" id="KW-0732">Signal</keyword>
<dbReference type="InterPro" id="IPR031825">
    <property type="entry name" value="RXLR"/>
</dbReference>
<protein>
    <recommendedName>
        <fullName evidence="5">RxLR effector protein</fullName>
    </recommendedName>
</protein>
<evidence type="ECO:0000256" key="1">
    <source>
        <dbReference type="ARBA" id="ARBA00004613"/>
    </source>
</evidence>
<dbReference type="Pfam" id="PF16810">
    <property type="entry name" value="RXLR"/>
    <property type="match status" value="1"/>
</dbReference>
<evidence type="ECO:0000313" key="6">
    <source>
        <dbReference type="EMBL" id="POM77529.1"/>
    </source>
</evidence>
<gene>
    <name evidence="6" type="ORF">PHPALM_5075</name>
</gene>
<evidence type="ECO:0000256" key="4">
    <source>
        <dbReference type="ARBA" id="ARBA00022729"/>
    </source>
</evidence>
<dbReference type="Proteomes" id="UP000237271">
    <property type="component" value="Unassembled WGS sequence"/>
</dbReference>
<feature type="signal peptide" evidence="5">
    <location>
        <begin position="1"/>
        <end position="19"/>
    </location>
</feature>
<name>A0A2P4YIG3_9STRA</name>
<dbReference type="AlphaFoldDB" id="A0A2P4YIG3"/>
<evidence type="ECO:0000256" key="2">
    <source>
        <dbReference type="ARBA" id="ARBA00010400"/>
    </source>
</evidence>
<evidence type="ECO:0000256" key="5">
    <source>
        <dbReference type="RuleBase" id="RU367124"/>
    </source>
</evidence>
<evidence type="ECO:0000256" key="3">
    <source>
        <dbReference type="ARBA" id="ARBA00022525"/>
    </source>
</evidence>
<dbReference type="OrthoDB" id="145535at2759"/>
<comment type="subcellular location">
    <subcellularLocation>
        <location evidence="1 5">Secreted</location>
    </subcellularLocation>
</comment>
<keyword evidence="7" id="KW-1185">Reference proteome</keyword>